<dbReference type="STRING" id="273035.SKUN_001099"/>
<keyword evidence="3" id="KW-1185">Reference proteome</keyword>
<dbReference type="EMBL" id="CP010899">
    <property type="protein sequence ID" value="ALA97985.1"/>
    <property type="molecule type" value="Genomic_DNA"/>
</dbReference>
<feature type="transmembrane region" description="Helical" evidence="1">
    <location>
        <begin position="49"/>
        <end position="76"/>
    </location>
</feature>
<keyword evidence="1" id="KW-0812">Transmembrane</keyword>
<evidence type="ECO:0000313" key="2">
    <source>
        <dbReference type="EMBL" id="ALA97985.1"/>
    </source>
</evidence>
<keyword evidence="1" id="KW-0472">Membrane</keyword>
<gene>
    <name evidence="2" type="ORF">SKUN_001099</name>
</gene>
<reference evidence="2 3" key="1">
    <citation type="journal article" date="2015" name="Genome Announc.">
        <title>Complete Genome Sequence of Spiroplasma kunkelii Strain CR2-3x, Causal Agent of Corn Stunt Disease in Zea mays L.</title>
        <authorList>
            <person name="Davis R.E."/>
            <person name="Shao J."/>
            <person name="Dally E.L."/>
            <person name="Zhao Y."/>
            <person name="Gasparich G.E."/>
            <person name="Gaynor B.J."/>
            <person name="Athey J.C."/>
            <person name="Harrison N.A."/>
            <person name="Donofrio N."/>
        </authorList>
    </citation>
    <scope>NUCLEOTIDE SEQUENCE [LARGE SCALE GENOMIC DNA]</scope>
    <source>
        <strain evidence="2 3">CR2-3x</strain>
    </source>
</reference>
<dbReference type="PATRIC" id="fig|273035.7.peg.1357"/>
<evidence type="ECO:0000313" key="3">
    <source>
        <dbReference type="Proteomes" id="UP000062963"/>
    </source>
</evidence>
<dbReference type="AlphaFoldDB" id="A0A0K2JHB0"/>
<keyword evidence="1" id="KW-1133">Transmembrane helix</keyword>
<proteinExistence type="predicted"/>
<sequence length="99" mass="11903">MKLKSKRINYSANKLRGIIYSIMFFNGAKRQRAERVCKFQFFNFLEGSYIMPIWLTTIFSVLIVLGIFLYIGLGIYQKIRQIERNKKDKKEIERKEDKK</sequence>
<dbReference type="KEGG" id="skn:SKUN_001099"/>
<accession>A0A0K2JHB0</accession>
<dbReference type="Proteomes" id="UP000062963">
    <property type="component" value="Chromosome"/>
</dbReference>
<organism evidence="2 3">
    <name type="scientific">Spiroplasma kunkelii CR2-3x</name>
    <dbReference type="NCBI Taxonomy" id="273035"/>
    <lineage>
        <taxon>Bacteria</taxon>
        <taxon>Bacillati</taxon>
        <taxon>Mycoplasmatota</taxon>
        <taxon>Mollicutes</taxon>
        <taxon>Entomoplasmatales</taxon>
        <taxon>Spiroplasmataceae</taxon>
        <taxon>Spiroplasma</taxon>
    </lineage>
</organism>
<evidence type="ECO:0000256" key="1">
    <source>
        <dbReference type="SAM" id="Phobius"/>
    </source>
</evidence>
<name>A0A0K2JHB0_SPIKU</name>
<protein>
    <submittedName>
        <fullName evidence="2">Spiroplasmavirus-related protein</fullName>
    </submittedName>
</protein>
<dbReference type="Pfam" id="PF11044">
    <property type="entry name" value="TMEMspv1-c74-12"/>
    <property type="match status" value="1"/>
</dbReference>